<name>A0A0V1KMG8_9BILA</name>
<sequence>MSFNNTKRVSTVMVAEEENDFAKQVVRMSSDERLATEYGGYTFTHLNCNMIVASACIWLVRFLSQPSTAVFAAAVLDSVSRLIISGSTRALPSSSWNNRRLCTLNSMLGVYLSKERRHCIPIRLPCCKILPMAIEQSVFDKNTLISFYPSYPRHLSYYCGIRLVIGLRLAALQIRNVQSHSNVEKVMKINGMFCSTCRTHFHFSLSPLFKSAKMLHSNFTTTY</sequence>
<dbReference type="OrthoDB" id="10366798at2759"/>
<dbReference type="AlphaFoldDB" id="A0A0V1KMG8"/>
<dbReference type="Proteomes" id="UP000054721">
    <property type="component" value="Unassembled WGS sequence"/>
</dbReference>
<reference evidence="1 2" key="1">
    <citation type="submission" date="2015-05" db="EMBL/GenBank/DDBJ databases">
        <title>Evolution of Trichinella species and genotypes.</title>
        <authorList>
            <person name="Korhonen P.K."/>
            <person name="Edoardo P."/>
            <person name="Giuseppe L.R."/>
            <person name="Gasser R.B."/>
        </authorList>
    </citation>
    <scope>NUCLEOTIDE SEQUENCE [LARGE SCALE GENOMIC DNA]</scope>
    <source>
        <strain evidence="1">ISS10</strain>
    </source>
</reference>
<evidence type="ECO:0000313" key="1">
    <source>
        <dbReference type="EMBL" id="KRZ48525.1"/>
    </source>
</evidence>
<evidence type="ECO:0000313" key="2">
    <source>
        <dbReference type="Proteomes" id="UP000054721"/>
    </source>
</evidence>
<gene>
    <name evidence="1" type="ORF">T02_11504</name>
</gene>
<keyword evidence="2" id="KW-1185">Reference proteome</keyword>
<accession>A0A0V1KMG8</accession>
<dbReference type="EMBL" id="JYDW01000393">
    <property type="protein sequence ID" value="KRZ48525.1"/>
    <property type="molecule type" value="Genomic_DNA"/>
</dbReference>
<comment type="caution">
    <text evidence="1">The sequence shown here is derived from an EMBL/GenBank/DDBJ whole genome shotgun (WGS) entry which is preliminary data.</text>
</comment>
<organism evidence="1 2">
    <name type="scientific">Trichinella nativa</name>
    <dbReference type="NCBI Taxonomy" id="6335"/>
    <lineage>
        <taxon>Eukaryota</taxon>
        <taxon>Metazoa</taxon>
        <taxon>Ecdysozoa</taxon>
        <taxon>Nematoda</taxon>
        <taxon>Enoplea</taxon>
        <taxon>Dorylaimia</taxon>
        <taxon>Trichinellida</taxon>
        <taxon>Trichinellidae</taxon>
        <taxon>Trichinella</taxon>
    </lineage>
</organism>
<protein>
    <submittedName>
        <fullName evidence="1">Uncharacterized protein</fullName>
    </submittedName>
</protein>
<proteinExistence type="predicted"/>